<accession>A0ABR1D8K6</accession>
<reference evidence="1 2" key="1">
    <citation type="submission" date="2023-08" db="EMBL/GenBank/DDBJ databases">
        <title>A Necator americanus chromosomal reference genome.</title>
        <authorList>
            <person name="Ilik V."/>
            <person name="Petrzelkova K.J."/>
            <person name="Pardy F."/>
            <person name="Fuh T."/>
            <person name="Niatou-Singa F.S."/>
            <person name="Gouil Q."/>
            <person name="Baker L."/>
            <person name="Ritchie M.E."/>
            <person name="Jex A.R."/>
            <person name="Gazzola D."/>
            <person name="Li H."/>
            <person name="Toshio Fujiwara R."/>
            <person name="Zhan B."/>
            <person name="Aroian R.V."/>
            <person name="Pafco B."/>
            <person name="Schwarz E.M."/>
        </authorList>
    </citation>
    <scope>NUCLEOTIDE SEQUENCE [LARGE SCALE GENOMIC DNA]</scope>
    <source>
        <strain evidence="1 2">Aroian</strain>
        <tissue evidence="1">Whole animal</tissue>
    </source>
</reference>
<comment type="caution">
    <text evidence="1">The sequence shown here is derived from an EMBL/GenBank/DDBJ whole genome shotgun (WGS) entry which is preliminary data.</text>
</comment>
<keyword evidence="2" id="KW-1185">Reference proteome</keyword>
<gene>
    <name evidence="1" type="primary">Necator_chrIV.g13486</name>
    <name evidence="1" type="ORF">RB195_000195</name>
</gene>
<name>A0ABR1D8K6_NECAM</name>
<dbReference type="Proteomes" id="UP001303046">
    <property type="component" value="Unassembled WGS sequence"/>
</dbReference>
<evidence type="ECO:0000313" key="1">
    <source>
        <dbReference type="EMBL" id="KAK6746784.1"/>
    </source>
</evidence>
<sequence>MSGGHRFTVLRIMLASVAKLERKDPVTAPRLTPVTASKGAVHPVSVPIAQVLRLFMSSSNKLSWYSIGTKCVEKTVSARGIGSGYKVQKC</sequence>
<organism evidence="1 2">
    <name type="scientific">Necator americanus</name>
    <name type="common">Human hookworm</name>
    <dbReference type="NCBI Taxonomy" id="51031"/>
    <lineage>
        <taxon>Eukaryota</taxon>
        <taxon>Metazoa</taxon>
        <taxon>Ecdysozoa</taxon>
        <taxon>Nematoda</taxon>
        <taxon>Chromadorea</taxon>
        <taxon>Rhabditida</taxon>
        <taxon>Rhabditina</taxon>
        <taxon>Rhabditomorpha</taxon>
        <taxon>Strongyloidea</taxon>
        <taxon>Ancylostomatidae</taxon>
        <taxon>Bunostominae</taxon>
        <taxon>Necator</taxon>
    </lineage>
</organism>
<evidence type="ECO:0000313" key="2">
    <source>
        <dbReference type="Proteomes" id="UP001303046"/>
    </source>
</evidence>
<protein>
    <submittedName>
        <fullName evidence="1">Uncharacterized protein</fullName>
    </submittedName>
</protein>
<dbReference type="EMBL" id="JAVFWL010000004">
    <property type="protein sequence ID" value="KAK6746784.1"/>
    <property type="molecule type" value="Genomic_DNA"/>
</dbReference>
<proteinExistence type="predicted"/>